<dbReference type="SUPFAM" id="SSF53098">
    <property type="entry name" value="Ribonuclease H-like"/>
    <property type="match status" value="1"/>
</dbReference>
<sequence length="178" mass="21167">MKHVQYCLKTLYGDAQANELVEELRNEDDDDKDGSSELTRYFTEKQYKASEHEHFDILMWWKTYSISFPILLEMTKDILAIPISSVASKFGDGDQTRGHVQHDDPVNTKLDRLLDRFDKLDVWRDETDRRFENLEPVLSREAKPPSRHDDWEEYEDMDVRGKRSWDRGNKARHQNEGF</sequence>
<feature type="domain" description="HAT C-terminal dimerisation" evidence="1">
    <location>
        <begin position="37"/>
        <end position="88"/>
    </location>
</feature>
<dbReference type="PANTHER" id="PTHR23272:SF190">
    <property type="entry name" value="ZINC FINGER, BED-TYPE-RELATED"/>
    <property type="match status" value="1"/>
</dbReference>
<keyword evidence="3" id="KW-1185">Reference proteome</keyword>
<protein>
    <recommendedName>
        <fullName evidence="1">HAT C-terminal dimerisation domain-containing protein</fullName>
    </recommendedName>
</protein>
<dbReference type="InterPro" id="IPR008906">
    <property type="entry name" value="HATC_C_dom"/>
</dbReference>
<dbReference type="EMBL" id="PNBA02000014">
    <property type="protein sequence ID" value="KAG6401032.1"/>
    <property type="molecule type" value="Genomic_DNA"/>
</dbReference>
<reference evidence="2" key="1">
    <citation type="submission" date="2018-01" db="EMBL/GenBank/DDBJ databases">
        <authorList>
            <person name="Mao J.F."/>
        </authorList>
    </citation>
    <scope>NUCLEOTIDE SEQUENCE</scope>
    <source>
        <strain evidence="2">Huo1</strain>
        <tissue evidence="2">Leaf</tissue>
    </source>
</reference>
<comment type="caution">
    <text evidence="2">The sequence shown here is derived from an EMBL/GenBank/DDBJ whole genome shotgun (WGS) entry which is preliminary data.</text>
</comment>
<dbReference type="PANTHER" id="PTHR23272">
    <property type="entry name" value="BED FINGER-RELATED"/>
    <property type="match status" value="1"/>
</dbReference>
<dbReference type="GO" id="GO:0046983">
    <property type="term" value="F:protein dimerization activity"/>
    <property type="evidence" value="ECO:0007669"/>
    <property type="project" value="InterPro"/>
</dbReference>
<proteinExistence type="predicted"/>
<dbReference type="InterPro" id="IPR012337">
    <property type="entry name" value="RNaseH-like_sf"/>
</dbReference>
<gene>
    <name evidence="2" type="ORF">SASPL_137877</name>
</gene>
<organism evidence="2">
    <name type="scientific">Salvia splendens</name>
    <name type="common">Scarlet sage</name>
    <dbReference type="NCBI Taxonomy" id="180675"/>
    <lineage>
        <taxon>Eukaryota</taxon>
        <taxon>Viridiplantae</taxon>
        <taxon>Streptophyta</taxon>
        <taxon>Embryophyta</taxon>
        <taxon>Tracheophyta</taxon>
        <taxon>Spermatophyta</taxon>
        <taxon>Magnoliopsida</taxon>
        <taxon>eudicotyledons</taxon>
        <taxon>Gunneridae</taxon>
        <taxon>Pentapetalae</taxon>
        <taxon>asterids</taxon>
        <taxon>lamiids</taxon>
        <taxon>Lamiales</taxon>
        <taxon>Lamiaceae</taxon>
        <taxon>Nepetoideae</taxon>
        <taxon>Mentheae</taxon>
        <taxon>Salviinae</taxon>
        <taxon>Salvia</taxon>
        <taxon>Salvia subgen. Calosphace</taxon>
        <taxon>core Calosphace</taxon>
    </lineage>
</organism>
<evidence type="ECO:0000259" key="1">
    <source>
        <dbReference type="Pfam" id="PF05699"/>
    </source>
</evidence>
<evidence type="ECO:0000313" key="2">
    <source>
        <dbReference type="EMBL" id="KAG6401032.1"/>
    </source>
</evidence>
<dbReference type="AlphaFoldDB" id="A0A8X8WU92"/>
<dbReference type="Pfam" id="PF05699">
    <property type="entry name" value="Dimer_Tnp_hAT"/>
    <property type="match status" value="1"/>
</dbReference>
<reference evidence="2" key="2">
    <citation type="submission" date="2020-08" db="EMBL/GenBank/DDBJ databases">
        <title>Plant Genome Project.</title>
        <authorList>
            <person name="Zhang R.-G."/>
        </authorList>
    </citation>
    <scope>NUCLEOTIDE SEQUENCE</scope>
    <source>
        <strain evidence="2">Huo1</strain>
        <tissue evidence="2">Leaf</tissue>
    </source>
</reference>
<accession>A0A8X8WU92</accession>
<dbReference type="Proteomes" id="UP000298416">
    <property type="component" value="Unassembled WGS sequence"/>
</dbReference>
<name>A0A8X8WU92_SALSN</name>
<evidence type="ECO:0000313" key="3">
    <source>
        <dbReference type="Proteomes" id="UP000298416"/>
    </source>
</evidence>